<evidence type="ECO:0000313" key="2">
    <source>
        <dbReference type="Proteomes" id="UP001255856"/>
    </source>
</evidence>
<reference evidence="1" key="1">
    <citation type="submission" date="2021-01" db="EMBL/GenBank/DDBJ databases">
        <authorList>
            <person name="Eckstrom K.M.E."/>
        </authorList>
    </citation>
    <scope>NUCLEOTIDE SEQUENCE</scope>
    <source>
        <strain evidence="1">UVCC 0001</strain>
    </source>
</reference>
<proteinExistence type="predicted"/>
<comment type="caution">
    <text evidence="1">The sequence shown here is derived from an EMBL/GenBank/DDBJ whole genome shotgun (WGS) entry which is preliminary data.</text>
</comment>
<dbReference type="EMBL" id="JASFZW010000014">
    <property type="protein sequence ID" value="KAK2075683.1"/>
    <property type="molecule type" value="Genomic_DNA"/>
</dbReference>
<protein>
    <recommendedName>
        <fullName evidence="3">Apple domain-containing protein</fullName>
    </recommendedName>
</protein>
<evidence type="ECO:0008006" key="3">
    <source>
        <dbReference type="Google" id="ProtNLM"/>
    </source>
</evidence>
<sequence>MAISGKLLSGASPCQDGIVRDEAACCARCMSDRSCAGWQFLSGFDCAWLGYAEPQTVCRLYASVTGTHSVEDGVLSTIIGILDKS</sequence>
<gene>
    <name evidence="1" type="ORF">QBZ16_001791</name>
</gene>
<keyword evidence="2" id="KW-1185">Reference proteome</keyword>
<organism evidence="1 2">
    <name type="scientific">Prototheca wickerhamii</name>
    <dbReference type="NCBI Taxonomy" id="3111"/>
    <lineage>
        <taxon>Eukaryota</taxon>
        <taxon>Viridiplantae</taxon>
        <taxon>Chlorophyta</taxon>
        <taxon>core chlorophytes</taxon>
        <taxon>Trebouxiophyceae</taxon>
        <taxon>Chlorellales</taxon>
        <taxon>Chlorellaceae</taxon>
        <taxon>Prototheca</taxon>
    </lineage>
</organism>
<dbReference type="AlphaFoldDB" id="A0AAD9ID93"/>
<evidence type="ECO:0000313" key="1">
    <source>
        <dbReference type="EMBL" id="KAK2075683.1"/>
    </source>
</evidence>
<dbReference type="Proteomes" id="UP001255856">
    <property type="component" value="Unassembled WGS sequence"/>
</dbReference>
<accession>A0AAD9ID93</accession>
<name>A0AAD9ID93_PROWI</name>